<dbReference type="NCBIfam" id="TIGR01614">
    <property type="entry name" value="PME_inhib"/>
    <property type="match status" value="1"/>
</dbReference>
<sequence length="209" mass="22977">MEYYVNTFFLLSLLTILFLSHLPQSAIAAAEEGNNNNNNINNKQKTGHHRGAKLISKVCQNVTQKAFCSSMLLSDPNTHNANLRGLGLIALKQAATNASDISEFIKTKLNDPNVDPEVQDGASDCLEFYIDAAEQLEDSVSAQISKAYKDVETWVNVAVSDSKSCDVALTGYDSVLGNKSEVFRWLCETALTINKMLRSHVYDILAPIC</sequence>
<evidence type="ECO:0000313" key="7">
    <source>
        <dbReference type="Proteomes" id="UP000525078"/>
    </source>
</evidence>
<dbReference type="EMBL" id="JAATIP010000167">
    <property type="protein sequence ID" value="KAF4364438.1"/>
    <property type="molecule type" value="Genomic_DNA"/>
</dbReference>
<comment type="caution">
    <text evidence="6">The sequence shown here is derived from an EMBL/GenBank/DDBJ whole genome shotgun (WGS) entry which is preliminary data.</text>
</comment>
<keyword evidence="1 4" id="KW-0732">Signal</keyword>
<proteinExistence type="inferred from homology"/>
<dbReference type="InterPro" id="IPR006501">
    <property type="entry name" value="Pectinesterase_inhib_dom"/>
</dbReference>
<dbReference type="CDD" id="cd15801">
    <property type="entry name" value="PMEI-like_1"/>
    <property type="match status" value="1"/>
</dbReference>
<reference evidence="6 7" key="1">
    <citation type="journal article" date="2020" name="bioRxiv">
        <title>Sequence and annotation of 42 cannabis genomes reveals extensive copy number variation in cannabinoid synthesis and pathogen resistance genes.</title>
        <authorList>
            <person name="Mckernan K.J."/>
            <person name="Helbert Y."/>
            <person name="Kane L.T."/>
            <person name="Ebling H."/>
            <person name="Zhang L."/>
            <person name="Liu B."/>
            <person name="Eaton Z."/>
            <person name="Mclaughlin S."/>
            <person name="Kingan S."/>
            <person name="Baybayan P."/>
            <person name="Concepcion G."/>
            <person name="Jordan M."/>
            <person name="Riva A."/>
            <person name="Barbazuk W."/>
            <person name="Harkins T."/>
        </authorList>
    </citation>
    <scope>NUCLEOTIDE SEQUENCE [LARGE SCALE GENOMIC DNA]</scope>
    <source>
        <strain evidence="7">cv. Jamaican Lion 4</strain>
        <tissue evidence="6">Leaf</tissue>
    </source>
</reference>
<feature type="chain" id="PRO_5029625980" description="Pectinesterase inhibitor domain-containing protein" evidence="4">
    <location>
        <begin position="29"/>
        <end position="209"/>
    </location>
</feature>
<evidence type="ECO:0000256" key="2">
    <source>
        <dbReference type="ARBA" id="ARBA00023157"/>
    </source>
</evidence>
<dbReference type="SUPFAM" id="SSF101148">
    <property type="entry name" value="Plant invertase/pectin methylesterase inhibitor"/>
    <property type="match status" value="1"/>
</dbReference>
<feature type="signal peptide" evidence="4">
    <location>
        <begin position="1"/>
        <end position="28"/>
    </location>
</feature>
<dbReference type="AlphaFoldDB" id="A0A7J6F1E5"/>
<evidence type="ECO:0000256" key="3">
    <source>
        <dbReference type="ARBA" id="ARBA00038471"/>
    </source>
</evidence>
<evidence type="ECO:0000313" key="6">
    <source>
        <dbReference type="EMBL" id="KAF4364438.1"/>
    </source>
</evidence>
<dbReference type="GO" id="GO:0004857">
    <property type="term" value="F:enzyme inhibitor activity"/>
    <property type="evidence" value="ECO:0007669"/>
    <property type="project" value="InterPro"/>
</dbReference>
<protein>
    <recommendedName>
        <fullName evidence="5">Pectinesterase inhibitor domain-containing protein</fullName>
    </recommendedName>
</protein>
<gene>
    <name evidence="6" type="ORF">F8388_007015</name>
</gene>
<feature type="domain" description="Pectinesterase inhibitor" evidence="5">
    <location>
        <begin position="50"/>
        <end position="193"/>
    </location>
</feature>
<dbReference type="Proteomes" id="UP000525078">
    <property type="component" value="Unassembled WGS sequence"/>
</dbReference>
<dbReference type="PANTHER" id="PTHR36710">
    <property type="entry name" value="PECTINESTERASE INHIBITOR-LIKE"/>
    <property type="match status" value="1"/>
</dbReference>
<organism evidence="6 7">
    <name type="scientific">Cannabis sativa</name>
    <name type="common">Hemp</name>
    <name type="synonym">Marijuana</name>
    <dbReference type="NCBI Taxonomy" id="3483"/>
    <lineage>
        <taxon>Eukaryota</taxon>
        <taxon>Viridiplantae</taxon>
        <taxon>Streptophyta</taxon>
        <taxon>Embryophyta</taxon>
        <taxon>Tracheophyta</taxon>
        <taxon>Spermatophyta</taxon>
        <taxon>Magnoliopsida</taxon>
        <taxon>eudicotyledons</taxon>
        <taxon>Gunneridae</taxon>
        <taxon>Pentapetalae</taxon>
        <taxon>rosids</taxon>
        <taxon>fabids</taxon>
        <taxon>Rosales</taxon>
        <taxon>Cannabaceae</taxon>
        <taxon>Cannabis</taxon>
    </lineage>
</organism>
<dbReference type="InterPro" id="IPR035513">
    <property type="entry name" value="Invertase/methylesterase_inhib"/>
</dbReference>
<evidence type="ECO:0000259" key="5">
    <source>
        <dbReference type="SMART" id="SM00856"/>
    </source>
</evidence>
<dbReference type="PANTHER" id="PTHR36710:SF18">
    <property type="entry name" value="PECTINESTERASE INHIBITOR 5-RELATED"/>
    <property type="match status" value="1"/>
</dbReference>
<dbReference type="SMART" id="SM00856">
    <property type="entry name" value="PMEI"/>
    <property type="match status" value="1"/>
</dbReference>
<dbReference type="Gene3D" id="1.20.140.40">
    <property type="entry name" value="Invertase/pectin methylesterase inhibitor family protein"/>
    <property type="match status" value="1"/>
</dbReference>
<dbReference type="Pfam" id="PF04043">
    <property type="entry name" value="PMEI"/>
    <property type="match status" value="1"/>
</dbReference>
<comment type="similarity">
    <text evidence="3">Belongs to the PMEI family.</text>
</comment>
<accession>A0A7J6F1E5</accession>
<keyword evidence="2" id="KW-1015">Disulfide bond</keyword>
<dbReference type="InterPro" id="IPR052421">
    <property type="entry name" value="PCW_Enzyme_Inhibitor"/>
</dbReference>
<evidence type="ECO:0000256" key="4">
    <source>
        <dbReference type="SAM" id="SignalP"/>
    </source>
</evidence>
<name>A0A7J6F1E5_CANSA</name>
<evidence type="ECO:0000256" key="1">
    <source>
        <dbReference type="ARBA" id="ARBA00022729"/>
    </source>
</evidence>